<dbReference type="RefSeq" id="XP_053027835.1">
    <property type="nucleotide sequence ID" value="XM_053163851.1"/>
</dbReference>
<name>A0ABY7D5W5_9BASI</name>
<evidence type="ECO:0000313" key="1">
    <source>
        <dbReference type="EMBL" id="WAQ92280.1"/>
    </source>
</evidence>
<proteinExistence type="predicted"/>
<dbReference type="Proteomes" id="UP001164743">
    <property type="component" value="Chromosome 16A"/>
</dbReference>
<keyword evidence="2" id="KW-1185">Reference proteome</keyword>
<reference evidence="1" key="1">
    <citation type="submission" date="2022-10" db="EMBL/GenBank/DDBJ databases">
        <title>Puccinia triticina Genome sequencing and assembly.</title>
        <authorList>
            <person name="Li C."/>
        </authorList>
    </citation>
    <scope>NUCLEOTIDE SEQUENCE</scope>
    <source>
        <strain evidence="1">Pt15</strain>
    </source>
</reference>
<accession>A0ABY7D5W5</accession>
<evidence type="ECO:0000313" key="2">
    <source>
        <dbReference type="Proteomes" id="UP001164743"/>
    </source>
</evidence>
<dbReference type="EMBL" id="CP110436">
    <property type="protein sequence ID" value="WAQ92280.1"/>
    <property type="molecule type" value="Genomic_DNA"/>
</dbReference>
<organism evidence="1 2">
    <name type="scientific">Puccinia triticina</name>
    <dbReference type="NCBI Taxonomy" id="208348"/>
    <lineage>
        <taxon>Eukaryota</taxon>
        <taxon>Fungi</taxon>
        <taxon>Dikarya</taxon>
        <taxon>Basidiomycota</taxon>
        <taxon>Pucciniomycotina</taxon>
        <taxon>Pucciniomycetes</taxon>
        <taxon>Pucciniales</taxon>
        <taxon>Pucciniaceae</taxon>
        <taxon>Puccinia</taxon>
    </lineage>
</organism>
<gene>
    <name evidence="1" type="ORF">PtA15_16A186</name>
</gene>
<sequence>MGSAFIAIDNLGQGRFLQNTARSLKIMMGPGQGGQVKVSGSEEERIISGYPGTTPRRMTNDTSLADSWTNPPLTDFSHLTTQVKAEETTMESHEVAWAPGELDNPQNRTLASKRIITVLNNAK</sequence>
<dbReference type="GeneID" id="77804746"/>
<protein>
    <submittedName>
        <fullName evidence="1">Uncharacterized protein</fullName>
    </submittedName>
</protein>